<reference evidence="3" key="1">
    <citation type="journal article" date="2014" name="Genome Announc.">
        <title>Complete Genome Sequence of Campylobacter iguaniorum Strain 1485ET, Isolated from a Bearded Dragon (Pogona vitticeps).</title>
        <authorList>
            <person name="Gilbert M.J."/>
            <person name="Miller W.G."/>
            <person name="Yee E."/>
            <person name="Kik M."/>
            <person name="Wagenaar J.A."/>
            <person name="Duim B."/>
        </authorList>
    </citation>
    <scope>NUCLEOTIDE SEQUENCE [LARGE SCALE GENOMIC DNA]</scope>
    <source>
        <strain evidence="3">1485E</strain>
    </source>
</reference>
<keyword evidence="2" id="KW-0328">Glycosyltransferase</keyword>
<protein>
    <submittedName>
        <fullName evidence="2">N, N'-diacetylbacillosaminyl-diphospho-undecaprenol alpha-1,3-N-acetylgalactosaminyltransferase</fullName>
        <ecNumber evidence="2">2.4.1.290</ecNumber>
    </submittedName>
</protein>
<dbReference type="Pfam" id="PF00534">
    <property type="entry name" value="Glycos_transf_1"/>
    <property type="match status" value="1"/>
</dbReference>
<gene>
    <name evidence="2" type="primary">pglA</name>
    <name evidence="2" type="ORF">CIG1485E_1391</name>
</gene>
<dbReference type="EMBL" id="CP009043">
    <property type="protein sequence ID" value="AII15214.1"/>
    <property type="molecule type" value="Genomic_DNA"/>
</dbReference>
<dbReference type="AlphaFoldDB" id="A0A076FHB7"/>
<dbReference type="InterPro" id="IPR001296">
    <property type="entry name" value="Glyco_trans_1"/>
</dbReference>
<keyword evidence="3" id="KW-1185">Reference proteome</keyword>
<dbReference type="STRING" id="1244531.CIG2463D_1582"/>
<dbReference type="RefSeq" id="WP_038454916.1">
    <property type="nucleotide sequence ID" value="NZ_CP009043.1"/>
</dbReference>
<sequence length="371" mass="41830">MARIGFLSHSDMSVYYFRAPIMRALKERGHEVFAIIPDGAYAPNIKSEFKTIIYELDKASLNPLKVSRDTQNLALALEELSLDMLQTGAHKSNVFGTFAAKKVGIKTVINLVEGMGSFYIHNDLKSMLVRKAIEMLYKKAFKMSDACVFVNDSDPDYMLSKSLIEEKKVRRIKSVGVNANLFDPKKVEAYKFGDKKVVLMMGRALWDKGVREFYEAANILKDRLDCEFVFVGDTYEGNPSSATSEFLRNQNVKWIKWSDNVKELLKGAYIYALPSYKEGFPRTVLEAMSMAKACVVSGASGCVEAVEDGVNGLVCKVKDSADLAKKIEILLDDEKMVLEMGQNGRKLVLENYDEPIIVEKYLKVYKEFLDV</sequence>
<dbReference type="KEGG" id="caj:CIG1485E_1391"/>
<dbReference type="OrthoDB" id="9775208at2"/>
<keyword evidence="2" id="KW-0808">Transferase</keyword>
<accession>A0A076FHB7</accession>
<organism evidence="2 3">
    <name type="scientific">Campylobacter iguaniorum</name>
    <dbReference type="NCBI Taxonomy" id="1244531"/>
    <lineage>
        <taxon>Bacteria</taxon>
        <taxon>Pseudomonadati</taxon>
        <taxon>Campylobacterota</taxon>
        <taxon>Epsilonproteobacteria</taxon>
        <taxon>Campylobacterales</taxon>
        <taxon>Campylobacteraceae</taxon>
        <taxon>Campylobacter</taxon>
    </lineage>
</organism>
<name>A0A076FHB7_9BACT</name>
<dbReference type="GO" id="GO:0102335">
    <property type="term" value="F:N,N'-diacetylbacillosaminyl-diphospho-undecaprenol alpha-1,3-N-acetylgalactosaminyltransferase activity"/>
    <property type="evidence" value="ECO:0007669"/>
    <property type="project" value="UniProtKB-EC"/>
</dbReference>
<dbReference type="Proteomes" id="UP000028486">
    <property type="component" value="Chromosome"/>
</dbReference>
<dbReference type="HOGENOM" id="CLU_009583_8_1_7"/>
<evidence type="ECO:0000313" key="3">
    <source>
        <dbReference type="Proteomes" id="UP000028486"/>
    </source>
</evidence>
<dbReference type="PANTHER" id="PTHR12526:SF638">
    <property type="entry name" value="SPORE COAT PROTEIN SA"/>
    <property type="match status" value="1"/>
</dbReference>
<dbReference type="eggNOG" id="COG0438">
    <property type="taxonomic scope" value="Bacteria"/>
</dbReference>
<dbReference type="EC" id="2.4.1.290" evidence="2"/>
<dbReference type="SUPFAM" id="SSF53756">
    <property type="entry name" value="UDP-Glycosyltransferase/glycogen phosphorylase"/>
    <property type="match status" value="1"/>
</dbReference>
<feature type="domain" description="Glycosyl transferase family 1" evidence="1">
    <location>
        <begin position="191"/>
        <end position="346"/>
    </location>
</feature>
<evidence type="ECO:0000313" key="2">
    <source>
        <dbReference type="EMBL" id="AII15214.1"/>
    </source>
</evidence>
<dbReference type="CDD" id="cd03808">
    <property type="entry name" value="GT4_CapM-like"/>
    <property type="match status" value="1"/>
</dbReference>
<evidence type="ECO:0000259" key="1">
    <source>
        <dbReference type="Pfam" id="PF00534"/>
    </source>
</evidence>
<proteinExistence type="predicted"/>
<dbReference type="PANTHER" id="PTHR12526">
    <property type="entry name" value="GLYCOSYLTRANSFERASE"/>
    <property type="match status" value="1"/>
</dbReference>
<dbReference type="Gene3D" id="3.40.50.2000">
    <property type="entry name" value="Glycogen Phosphorylase B"/>
    <property type="match status" value="2"/>
</dbReference>